<dbReference type="Pfam" id="PF00583">
    <property type="entry name" value="Acetyltransf_1"/>
    <property type="match status" value="1"/>
</dbReference>
<protein>
    <recommendedName>
        <fullName evidence="1">N-acetyltransferase domain-containing protein</fullName>
    </recommendedName>
</protein>
<accession>A0A9P8Y5J1</accession>
<evidence type="ECO:0000313" key="2">
    <source>
        <dbReference type="EMBL" id="KAH7031597.1"/>
    </source>
</evidence>
<name>A0A9P8Y5J1_9PEZI</name>
<dbReference type="SUPFAM" id="SSF55729">
    <property type="entry name" value="Acyl-CoA N-acyltransferases (Nat)"/>
    <property type="match status" value="1"/>
</dbReference>
<dbReference type="EMBL" id="JAGTJQ010000005">
    <property type="protein sequence ID" value="KAH7031597.1"/>
    <property type="molecule type" value="Genomic_DNA"/>
</dbReference>
<comment type="caution">
    <text evidence="2">The sequence shown here is derived from an EMBL/GenBank/DDBJ whole genome shotgun (WGS) entry which is preliminary data.</text>
</comment>
<keyword evidence="3" id="KW-1185">Reference proteome</keyword>
<evidence type="ECO:0000259" key="1">
    <source>
        <dbReference type="Pfam" id="PF00583"/>
    </source>
</evidence>
<evidence type="ECO:0000313" key="3">
    <source>
        <dbReference type="Proteomes" id="UP000756346"/>
    </source>
</evidence>
<organism evidence="2 3">
    <name type="scientific">Microdochium trichocladiopsis</name>
    <dbReference type="NCBI Taxonomy" id="1682393"/>
    <lineage>
        <taxon>Eukaryota</taxon>
        <taxon>Fungi</taxon>
        <taxon>Dikarya</taxon>
        <taxon>Ascomycota</taxon>
        <taxon>Pezizomycotina</taxon>
        <taxon>Sordariomycetes</taxon>
        <taxon>Xylariomycetidae</taxon>
        <taxon>Xylariales</taxon>
        <taxon>Microdochiaceae</taxon>
        <taxon>Microdochium</taxon>
    </lineage>
</organism>
<reference evidence="2" key="1">
    <citation type="journal article" date="2021" name="Nat. Commun.">
        <title>Genetic determinants of endophytism in the Arabidopsis root mycobiome.</title>
        <authorList>
            <person name="Mesny F."/>
            <person name="Miyauchi S."/>
            <person name="Thiergart T."/>
            <person name="Pickel B."/>
            <person name="Atanasova L."/>
            <person name="Karlsson M."/>
            <person name="Huettel B."/>
            <person name="Barry K.W."/>
            <person name="Haridas S."/>
            <person name="Chen C."/>
            <person name="Bauer D."/>
            <person name="Andreopoulos W."/>
            <person name="Pangilinan J."/>
            <person name="LaButti K."/>
            <person name="Riley R."/>
            <person name="Lipzen A."/>
            <person name="Clum A."/>
            <person name="Drula E."/>
            <person name="Henrissat B."/>
            <person name="Kohler A."/>
            <person name="Grigoriev I.V."/>
            <person name="Martin F.M."/>
            <person name="Hacquard S."/>
        </authorList>
    </citation>
    <scope>NUCLEOTIDE SEQUENCE</scope>
    <source>
        <strain evidence="2">MPI-CAGE-CH-0230</strain>
    </source>
</reference>
<gene>
    <name evidence="2" type="ORF">B0I36DRAFT_324262</name>
</gene>
<proteinExistence type="predicted"/>
<dbReference type="Gene3D" id="3.40.630.30">
    <property type="match status" value="1"/>
</dbReference>
<dbReference type="CDD" id="cd04301">
    <property type="entry name" value="NAT_SF"/>
    <property type="match status" value="1"/>
</dbReference>
<dbReference type="GeneID" id="70183622"/>
<dbReference type="GO" id="GO:0016747">
    <property type="term" value="F:acyltransferase activity, transferring groups other than amino-acyl groups"/>
    <property type="evidence" value="ECO:0007669"/>
    <property type="project" value="InterPro"/>
</dbReference>
<dbReference type="OrthoDB" id="41532at2759"/>
<feature type="domain" description="N-acetyltransferase" evidence="1">
    <location>
        <begin position="120"/>
        <end position="191"/>
    </location>
</feature>
<dbReference type="InterPro" id="IPR000182">
    <property type="entry name" value="GNAT_dom"/>
</dbReference>
<dbReference type="InterPro" id="IPR016181">
    <property type="entry name" value="Acyl_CoA_acyltransferase"/>
</dbReference>
<dbReference type="RefSeq" id="XP_046013277.1">
    <property type="nucleotide sequence ID" value="XM_046154076.1"/>
</dbReference>
<sequence length="219" mass="23741">MSTGEQGRGRDWAIQHIPVDEDGARFTLDKLKPFRLAALQHDPDAFGSDYAREVAFTDEVWLSRLHNPLAKTFVAVSPTTADPRGEQGIVASTTVFGPLPSTAEDLHFMEQSGLSAPWSLPVYHVTGVYTNPESRGRGIAKAVMGAALEDLQATLQRADAGHEAGKPAAVIRVDVYAHNMAAHGLYSAAGFSEVESRNEARESSEPGRRILSMFRLLLA</sequence>
<dbReference type="AlphaFoldDB" id="A0A9P8Y5J1"/>
<dbReference type="Proteomes" id="UP000756346">
    <property type="component" value="Unassembled WGS sequence"/>
</dbReference>